<dbReference type="PANTHER" id="PTHR33973">
    <property type="entry name" value="OS07G0153300 PROTEIN"/>
    <property type="match status" value="1"/>
</dbReference>
<dbReference type="EMBL" id="CP133616">
    <property type="protein sequence ID" value="WMV31412.1"/>
    <property type="molecule type" value="Genomic_DNA"/>
</dbReference>
<keyword evidence="2" id="KW-0472">Membrane</keyword>
<sequence>MELVYLLCSILSTSFTSFFLSLLLLFRLLLRRLGDAAGAVAGAGAGEGDGEDSVSLYEGTVWHERRRPVHHSFRYPVRYALIDLDRSSNPPSDHFSAHEARRISGTTGPVFLLTIPPSVGYVQNPLSLYYCYDTEGSLQNLKKCIAEVTNTPWGERVSFLFNPNSDVVAKSLHVSPFMDMLGNWTMKTNTPGDNLFVTISVNHPKHGEYFSASLMAKRVSSSTHTDLDLFFWLMPHKVALGIYWQKEHIVNPESAGANLAKDLRSLNLSDRSKSPDNSPSRRQPNSEYQGFHFITSNNHCLVPGRCRRRSRSRLLSFGGRVFLSCNIQGTTILDTEKKPYYLMRSFNVVRCLYMRHRTINRLESTVPILQITQLQDIMASLGGMQNGPGANRNAVSV</sequence>
<dbReference type="Proteomes" id="UP001234989">
    <property type="component" value="Chromosome 5"/>
</dbReference>
<evidence type="ECO:0000256" key="1">
    <source>
        <dbReference type="SAM" id="MobiDB-lite"/>
    </source>
</evidence>
<name>A0AAF0QZK6_SOLVR</name>
<protein>
    <submittedName>
        <fullName evidence="3">Uncharacterized protein</fullName>
    </submittedName>
</protein>
<keyword evidence="2" id="KW-0812">Transmembrane</keyword>
<keyword evidence="2" id="KW-1133">Transmembrane helix</keyword>
<evidence type="ECO:0000313" key="3">
    <source>
        <dbReference type="EMBL" id="WMV31412.1"/>
    </source>
</evidence>
<gene>
    <name evidence="3" type="ORF">MTR67_024797</name>
</gene>
<dbReference type="PANTHER" id="PTHR33973:SF4">
    <property type="entry name" value="OS07G0153300 PROTEIN"/>
    <property type="match status" value="1"/>
</dbReference>
<reference evidence="3" key="1">
    <citation type="submission" date="2023-08" db="EMBL/GenBank/DDBJ databases">
        <title>A de novo genome assembly of Solanum verrucosum Schlechtendal, a Mexican diploid species geographically isolated from the other diploid A-genome species in potato relatives.</title>
        <authorList>
            <person name="Hosaka K."/>
        </authorList>
    </citation>
    <scope>NUCLEOTIDE SEQUENCE</scope>
    <source>
        <tissue evidence="3">Young leaves</tissue>
    </source>
</reference>
<proteinExistence type="predicted"/>
<feature type="compositionally biased region" description="Polar residues" evidence="1">
    <location>
        <begin position="275"/>
        <end position="287"/>
    </location>
</feature>
<dbReference type="AlphaFoldDB" id="A0AAF0QZK6"/>
<evidence type="ECO:0000256" key="2">
    <source>
        <dbReference type="SAM" id="Phobius"/>
    </source>
</evidence>
<organism evidence="3 4">
    <name type="scientific">Solanum verrucosum</name>
    <dbReference type="NCBI Taxonomy" id="315347"/>
    <lineage>
        <taxon>Eukaryota</taxon>
        <taxon>Viridiplantae</taxon>
        <taxon>Streptophyta</taxon>
        <taxon>Embryophyta</taxon>
        <taxon>Tracheophyta</taxon>
        <taxon>Spermatophyta</taxon>
        <taxon>Magnoliopsida</taxon>
        <taxon>eudicotyledons</taxon>
        <taxon>Gunneridae</taxon>
        <taxon>Pentapetalae</taxon>
        <taxon>asterids</taxon>
        <taxon>lamiids</taxon>
        <taxon>Solanales</taxon>
        <taxon>Solanaceae</taxon>
        <taxon>Solanoideae</taxon>
        <taxon>Solaneae</taxon>
        <taxon>Solanum</taxon>
    </lineage>
</organism>
<feature type="region of interest" description="Disordered" evidence="1">
    <location>
        <begin position="268"/>
        <end position="287"/>
    </location>
</feature>
<accession>A0AAF0QZK6</accession>
<evidence type="ECO:0000313" key="4">
    <source>
        <dbReference type="Proteomes" id="UP001234989"/>
    </source>
</evidence>
<dbReference type="Pfam" id="PF07103">
    <property type="entry name" value="DUF1365"/>
    <property type="match status" value="1"/>
</dbReference>
<keyword evidence="4" id="KW-1185">Reference proteome</keyword>
<feature type="transmembrane region" description="Helical" evidence="2">
    <location>
        <begin position="6"/>
        <end position="26"/>
    </location>
</feature>
<dbReference type="InterPro" id="IPR010775">
    <property type="entry name" value="DUF1365"/>
</dbReference>